<proteinExistence type="predicted"/>
<evidence type="ECO:0000313" key="1">
    <source>
        <dbReference type="EnsemblPlants" id="AET5Gv20933600.16"/>
    </source>
</evidence>
<keyword evidence="2" id="KW-1185">Reference proteome</keyword>
<protein>
    <submittedName>
        <fullName evidence="1">Uncharacterized protein</fullName>
    </submittedName>
</protein>
<dbReference type="Proteomes" id="UP000015105">
    <property type="component" value="Chromosome 5D"/>
</dbReference>
<dbReference type="Gramene" id="AET5Gv20933600.16">
    <property type="protein sequence ID" value="AET5Gv20933600.16"/>
    <property type="gene ID" value="AET5Gv20933600"/>
</dbReference>
<evidence type="ECO:0000313" key="2">
    <source>
        <dbReference type="Proteomes" id="UP000015105"/>
    </source>
</evidence>
<reference evidence="1" key="3">
    <citation type="journal article" date="2017" name="Nature">
        <title>Genome sequence of the progenitor of the wheat D genome Aegilops tauschii.</title>
        <authorList>
            <person name="Luo M.C."/>
            <person name="Gu Y.Q."/>
            <person name="Puiu D."/>
            <person name="Wang H."/>
            <person name="Twardziok S.O."/>
            <person name="Deal K.R."/>
            <person name="Huo N."/>
            <person name="Zhu T."/>
            <person name="Wang L."/>
            <person name="Wang Y."/>
            <person name="McGuire P.E."/>
            <person name="Liu S."/>
            <person name="Long H."/>
            <person name="Ramasamy R.K."/>
            <person name="Rodriguez J.C."/>
            <person name="Van S.L."/>
            <person name="Yuan L."/>
            <person name="Wang Z."/>
            <person name="Xia Z."/>
            <person name="Xiao L."/>
            <person name="Anderson O.D."/>
            <person name="Ouyang S."/>
            <person name="Liang Y."/>
            <person name="Zimin A.V."/>
            <person name="Pertea G."/>
            <person name="Qi P."/>
            <person name="Bennetzen J.L."/>
            <person name="Dai X."/>
            <person name="Dawson M.W."/>
            <person name="Muller H.G."/>
            <person name="Kugler K."/>
            <person name="Rivarola-Duarte L."/>
            <person name="Spannagl M."/>
            <person name="Mayer K.F.X."/>
            <person name="Lu F.H."/>
            <person name="Bevan M.W."/>
            <person name="Leroy P."/>
            <person name="Li P."/>
            <person name="You F.M."/>
            <person name="Sun Q."/>
            <person name="Liu Z."/>
            <person name="Lyons E."/>
            <person name="Wicker T."/>
            <person name="Salzberg S.L."/>
            <person name="Devos K.M."/>
            <person name="Dvorak J."/>
        </authorList>
    </citation>
    <scope>NUCLEOTIDE SEQUENCE [LARGE SCALE GENOMIC DNA]</scope>
    <source>
        <strain evidence="1">cv. AL8/78</strain>
    </source>
</reference>
<reference evidence="1" key="5">
    <citation type="journal article" date="2021" name="G3 (Bethesda)">
        <title>Aegilops tauschii genome assembly Aet v5.0 features greater sequence contiguity and improved annotation.</title>
        <authorList>
            <person name="Wang L."/>
            <person name="Zhu T."/>
            <person name="Rodriguez J.C."/>
            <person name="Deal K.R."/>
            <person name="Dubcovsky J."/>
            <person name="McGuire P.E."/>
            <person name="Lux T."/>
            <person name="Spannagl M."/>
            <person name="Mayer K.F.X."/>
            <person name="Baldrich P."/>
            <person name="Meyers B.C."/>
            <person name="Huo N."/>
            <person name="Gu Y.Q."/>
            <person name="Zhou H."/>
            <person name="Devos K.M."/>
            <person name="Bennetzen J.L."/>
            <person name="Unver T."/>
            <person name="Budak H."/>
            <person name="Gulick P.J."/>
            <person name="Galiba G."/>
            <person name="Kalapos B."/>
            <person name="Nelson D.R."/>
            <person name="Li P."/>
            <person name="You F.M."/>
            <person name="Luo M.C."/>
            <person name="Dvorak J."/>
        </authorList>
    </citation>
    <scope>NUCLEOTIDE SEQUENCE [LARGE SCALE GENOMIC DNA]</scope>
    <source>
        <strain evidence="1">cv. AL8/78</strain>
    </source>
</reference>
<reference evidence="2" key="1">
    <citation type="journal article" date="2014" name="Science">
        <title>Ancient hybridizations among the ancestral genomes of bread wheat.</title>
        <authorList>
            <consortium name="International Wheat Genome Sequencing Consortium,"/>
            <person name="Marcussen T."/>
            <person name="Sandve S.R."/>
            <person name="Heier L."/>
            <person name="Spannagl M."/>
            <person name="Pfeifer M."/>
            <person name="Jakobsen K.S."/>
            <person name="Wulff B.B."/>
            <person name="Steuernagel B."/>
            <person name="Mayer K.F."/>
            <person name="Olsen O.A."/>
        </authorList>
    </citation>
    <scope>NUCLEOTIDE SEQUENCE [LARGE SCALE GENOMIC DNA]</scope>
    <source>
        <strain evidence="2">cv. AL8/78</strain>
    </source>
</reference>
<reference evidence="2" key="2">
    <citation type="journal article" date="2017" name="Nat. Plants">
        <title>The Aegilops tauschii genome reveals multiple impacts of transposons.</title>
        <authorList>
            <person name="Zhao G."/>
            <person name="Zou C."/>
            <person name="Li K."/>
            <person name="Wang K."/>
            <person name="Li T."/>
            <person name="Gao L."/>
            <person name="Zhang X."/>
            <person name="Wang H."/>
            <person name="Yang Z."/>
            <person name="Liu X."/>
            <person name="Jiang W."/>
            <person name="Mao L."/>
            <person name="Kong X."/>
            <person name="Jiao Y."/>
            <person name="Jia J."/>
        </authorList>
    </citation>
    <scope>NUCLEOTIDE SEQUENCE [LARGE SCALE GENOMIC DNA]</scope>
    <source>
        <strain evidence="2">cv. AL8/78</strain>
    </source>
</reference>
<name>A0A453LWL3_AEGTS</name>
<reference evidence="1" key="4">
    <citation type="submission" date="2019-03" db="UniProtKB">
        <authorList>
            <consortium name="EnsemblPlants"/>
        </authorList>
    </citation>
    <scope>IDENTIFICATION</scope>
</reference>
<accession>A0A453LWL3</accession>
<organism evidence="1 2">
    <name type="scientific">Aegilops tauschii subsp. strangulata</name>
    <name type="common">Goatgrass</name>
    <dbReference type="NCBI Taxonomy" id="200361"/>
    <lineage>
        <taxon>Eukaryota</taxon>
        <taxon>Viridiplantae</taxon>
        <taxon>Streptophyta</taxon>
        <taxon>Embryophyta</taxon>
        <taxon>Tracheophyta</taxon>
        <taxon>Spermatophyta</taxon>
        <taxon>Magnoliopsida</taxon>
        <taxon>Liliopsida</taxon>
        <taxon>Poales</taxon>
        <taxon>Poaceae</taxon>
        <taxon>BOP clade</taxon>
        <taxon>Pooideae</taxon>
        <taxon>Triticodae</taxon>
        <taxon>Triticeae</taxon>
        <taxon>Triticinae</taxon>
        <taxon>Aegilops</taxon>
    </lineage>
</organism>
<dbReference type="EnsemblPlants" id="AET5Gv20933600.16">
    <property type="protein sequence ID" value="AET5Gv20933600.16"/>
    <property type="gene ID" value="AET5Gv20933600"/>
</dbReference>
<sequence length="263" mass="28287">RAQIRLRSRGSRVTWVAVGLSCHGSWAGGRRGSWWMCAPLPGRALAAGRRRTTREIPPVVIHGRGGERSASSATATGRCRGLARGRTYGRVAKPVVSGRGAGWKDGSSVAELPVAGPSGCRSWPWAIPPPPPFPILMCSRFRRCSRRRWLAGGLGGSLGADFLKVSAFGDHQGGLEAERRLWRREARWSWADRAARVRAGSHGRLGGMAAGGWRSGVATERLEHRGSPLDQSRYWPTEAASADVVPLPAGFVVVLPPPTRHSG</sequence>
<dbReference type="AlphaFoldDB" id="A0A453LWL3"/>